<feature type="compositionally biased region" description="Basic and acidic residues" evidence="1">
    <location>
        <begin position="7"/>
        <end position="19"/>
    </location>
</feature>
<name>M0DSW5_9EURY</name>
<dbReference type="AlphaFoldDB" id="M0DSW5"/>
<evidence type="ECO:0000313" key="3">
    <source>
        <dbReference type="Proteomes" id="UP000011514"/>
    </source>
</evidence>
<evidence type="ECO:0000256" key="1">
    <source>
        <dbReference type="SAM" id="MobiDB-lite"/>
    </source>
</evidence>
<gene>
    <name evidence="2" type="ORF">C471_12571</name>
</gene>
<feature type="region of interest" description="Disordered" evidence="1">
    <location>
        <begin position="1"/>
        <end position="27"/>
    </location>
</feature>
<dbReference type="STRING" id="1227484.C471_12571"/>
<dbReference type="EMBL" id="AOJE01000060">
    <property type="protein sequence ID" value="ELZ37938.1"/>
    <property type="molecule type" value="Genomic_DNA"/>
</dbReference>
<comment type="caution">
    <text evidence="2">The sequence shown here is derived from an EMBL/GenBank/DDBJ whole genome shotgun (WGS) entry which is preliminary data.</text>
</comment>
<keyword evidence="3" id="KW-1185">Reference proteome</keyword>
<dbReference type="Proteomes" id="UP000011514">
    <property type="component" value="Unassembled WGS sequence"/>
</dbReference>
<sequence>MPGDGGVDGREIGRQFDRRNSRRVVRSAARRDVLDRDMYQHPRSELLAVMRVLAGPAPSGTAASKYVPIDQD</sequence>
<accession>M0DSW5</accession>
<proteinExistence type="predicted"/>
<evidence type="ECO:0000313" key="2">
    <source>
        <dbReference type="EMBL" id="ELZ37938.1"/>
    </source>
</evidence>
<reference evidence="2 3" key="1">
    <citation type="journal article" date="2014" name="PLoS Genet.">
        <title>Phylogenetically driven sequencing of extremely halophilic archaea reveals strategies for static and dynamic osmo-response.</title>
        <authorList>
            <person name="Becker E.A."/>
            <person name="Seitzer P.M."/>
            <person name="Tritt A."/>
            <person name="Larsen D."/>
            <person name="Krusor M."/>
            <person name="Yao A.I."/>
            <person name="Wu D."/>
            <person name="Madern D."/>
            <person name="Eisen J.A."/>
            <person name="Darling A.E."/>
            <person name="Facciotti M.T."/>
        </authorList>
    </citation>
    <scope>NUCLEOTIDE SEQUENCE [LARGE SCALE GENOMIC DNA]</scope>
    <source>
        <strain evidence="2 3">DSM 1137</strain>
    </source>
</reference>
<protein>
    <submittedName>
        <fullName evidence="2">Uncharacterized protein</fullName>
    </submittedName>
</protein>
<organism evidence="2 3">
    <name type="scientific">Halorubrum saccharovorum DSM 1137</name>
    <dbReference type="NCBI Taxonomy" id="1227484"/>
    <lineage>
        <taxon>Archaea</taxon>
        <taxon>Methanobacteriati</taxon>
        <taxon>Methanobacteriota</taxon>
        <taxon>Stenosarchaea group</taxon>
        <taxon>Halobacteria</taxon>
        <taxon>Halobacteriales</taxon>
        <taxon>Haloferacaceae</taxon>
        <taxon>Halorubrum</taxon>
    </lineage>
</organism>
<dbReference type="PATRIC" id="fig|1227484.4.peg.2477"/>